<accession>A0ABS3YVV6</accession>
<feature type="signal peptide" evidence="1">
    <location>
        <begin position="1"/>
        <end position="22"/>
    </location>
</feature>
<reference evidence="2 3" key="1">
    <citation type="submission" date="2021-03" db="EMBL/GenBank/DDBJ databases">
        <title>Assistant Professor.</title>
        <authorList>
            <person name="Huq M.A."/>
        </authorList>
    </citation>
    <scope>NUCLEOTIDE SEQUENCE [LARGE SCALE GENOMIC DNA]</scope>
    <source>
        <strain evidence="2 3">MAH-29</strain>
    </source>
</reference>
<organism evidence="2 3">
    <name type="scientific">Niastella soli</name>
    <dbReference type="NCBI Taxonomy" id="2821487"/>
    <lineage>
        <taxon>Bacteria</taxon>
        <taxon>Pseudomonadati</taxon>
        <taxon>Bacteroidota</taxon>
        <taxon>Chitinophagia</taxon>
        <taxon>Chitinophagales</taxon>
        <taxon>Chitinophagaceae</taxon>
        <taxon>Niastella</taxon>
    </lineage>
</organism>
<sequence>MKFRTWFSSVAVVVFHSCYSPAQVVLHNKSGTDKNIHVLYPASHRPVIATDSLQAYDHTLTEHEISTRDIYRYGLAIPLENIDTVNRSYSFLLKNKHQVIVESSWPVRTLPWGQAFIINGSDTIVLQRKGKPFKRRGGSWIFIIQ</sequence>
<keyword evidence="1" id="KW-0732">Signal</keyword>
<evidence type="ECO:0000313" key="3">
    <source>
        <dbReference type="Proteomes" id="UP000677244"/>
    </source>
</evidence>
<keyword evidence="3" id="KW-1185">Reference proteome</keyword>
<evidence type="ECO:0000256" key="1">
    <source>
        <dbReference type="SAM" id="SignalP"/>
    </source>
</evidence>
<dbReference type="EMBL" id="JAGHKO010000004">
    <property type="protein sequence ID" value="MBO9202067.1"/>
    <property type="molecule type" value="Genomic_DNA"/>
</dbReference>
<gene>
    <name evidence="2" type="ORF">J7I42_17415</name>
</gene>
<feature type="chain" id="PRO_5047211936" evidence="1">
    <location>
        <begin position="23"/>
        <end position="145"/>
    </location>
</feature>
<comment type="caution">
    <text evidence="2">The sequence shown here is derived from an EMBL/GenBank/DDBJ whole genome shotgun (WGS) entry which is preliminary data.</text>
</comment>
<name>A0ABS3YVV6_9BACT</name>
<proteinExistence type="predicted"/>
<protein>
    <submittedName>
        <fullName evidence="2">Uncharacterized protein</fullName>
    </submittedName>
</protein>
<dbReference type="RefSeq" id="WP_209140119.1">
    <property type="nucleotide sequence ID" value="NZ_JAGHKO010000004.1"/>
</dbReference>
<evidence type="ECO:0000313" key="2">
    <source>
        <dbReference type="EMBL" id="MBO9202067.1"/>
    </source>
</evidence>
<dbReference type="Proteomes" id="UP000677244">
    <property type="component" value="Unassembled WGS sequence"/>
</dbReference>